<evidence type="ECO:0000313" key="2">
    <source>
        <dbReference type="Proteomes" id="UP000327044"/>
    </source>
</evidence>
<dbReference type="InParanoid" id="A0A5N4APZ1"/>
<comment type="caution">
    <text evidence="1">The sequence shown here is derived from an EMBL/GenBank/DDBJ whole genome shotgun (WGS) entry which is preliminary data.</text>
</comment>
<protein>
    <submittedName>
        <fullName evidence="1">Uncharacterized protein</fullName>
    </submittedName>
</protein>
<keyword evidence="2" id="KW-1185">Reference proteome</keyword>
<dbReference type="Proteomes" id="UP000327044">
    <property type="component" value="Unassembled WGS sequence"/>
</dbReference>
<evidence type="ECO:0000313" key="1">
    <source>
        <dbReference type="EMBL" id="KAB0799397.1"/>
    </source>
</evidence>
<accession>A0A5N4APZ1</accession>
<sequence length="65" mass="7436">MGNFKQINSQYQASNIANPCLKNGSNSDLSQIYRETDFSYSLFTCTVSFQLSMRLLFPSCRDIIQ</sequence>
<organism evidence="1 2">
    <name type="scientific">Photinus pyralis</name>
    <name type="common">Common eastern firefly</name>
    <name type="synonym">Lampyris pyralis</name>
    <dbReference type="NCBI Taxonomy" id="7054"/>
    <lineage>
        <taxon>Eukaryota</taxon>
        <taxon>Metazoa</taxon>
        <taxon>Ecdysozoa</taxon>
        <taxon>Arthropoda</taxon>
        <taxon>Hexapoda</taxon>
        <taxon>Insecta</taxon>
        <taxon>Pterygota</taxon>
        <taxon>Neoptera</taxon>
        <taxon>Endopterygota</taxon>
        <taxon>Coleoptera</taxon>
        <taxon>Polyphaga</taxon>
        <taxon>Elateriformia</taxon>
        <taxon>Elateroidea</taxon>
        <taxon>Lampyridae</taxon>
        <taxon>Lampyrinae</taxon>
        <taxon>Photinus</taxon>
    </lineage>
</organism>
<dbReference type="AlphaFoldDB" id="A0A5N4APZ1"/>
<name>A0A5N4APZ1_PHOPY</name>
<dbReference type="EMBL" id="VVIM01000005">
    <property type="protein sequence ID" value="KAB0799397.1"/>
    <property type="molecule type" value="Genomic_DNA"/>
</dbReference>
<gene>
    <name evidence="1" type="ORF">PPYR_07277</name>
</gene>
<reference evidence="1 2" key="1">
    <citation type="journal article" date="2018" name="Elife">
        <title>Firefly genomes illuminate parallel origins of bioluminescence in beetles.</title>
        <authorList>
            <person name="Fallon T.R."/>
            <person name="Lower S.E."/>
            <person name="Chang C.H."/>
            <person name="Bessho-Uehara M."/>
            <person name="Martin G.J."/>
            <person name="Bewick A.J."/>
            <person name="Behringer M."/>
            <person name="Debat H.J."/>
            <person name="Wong I."/>
            <person name="Day J.C."/>
            <person name="Suvorov A."/>
            <person name="Silva C.J."/>
            <person name="Stanger-Hall K.F."/>
            <person name="Hall D.W."/>
            <person name="Schmitz R.J."/>
            <person name="Nelson D.R."/>
            <person name="Lewis S.M."/>
            <person name="Shigenobu S."/>
            <person name="Bybee S.M."/>
            <person name="Larracuente A.M."/>
            <person name="Oba Y."/>
            <person name="Weng J.K."/>
        </authorList>
    </citation>
    <scope>NUCLEOTIDE SEQUENCE [LARGE SCALE GENOMIC DNA]</scope>
    <source>
        <strain evidence="1">1611_PpyrPB1</strain>
        <tissue evidence="1">Whole body</tissue>
    </source>
</reference>
<proteinExistence type="predicted"/>